<feature type="region of interest" description="Disordered" evidence="1">
    <location>
        <begin position="1"/>
        <end position="52"/>
    </location>
</feature>
<evidence type="ECO:0000256" key="1">
    <source>
        <dbReference type="SAM" id="MobiDB-lite"/>
    </source>
</evidence>
<gene>
    <name evidence="2" type="ORF">RT761_01138</name>
</gene>
<organism evidence="2 3">
    <name type="scientific">Atribacter laminatus</name>
    <dbReference type="NCBI Taxonomy" id="2847778"/>
    <lineage>
        <taxon>Bacteria</taxon>
        <taxon>Pseudomonadati</taxon>
        <taxon>Atribacterota</taxon>
        <taxon>Atribacteria</taxon>
        <taxon>Atribacterales</taxon>
        <taxon>Atribacteraceae</taxon>
        <taxon>Atribacter</taxon>
    </lineage>
</organism>
<name>A0A7T1AL45_ATRLM</name>
<reference evidence="2 3" key="1">
    <citation type="journal article" date="2021" name="Nat. Commun.">
        <title>Isolation of a member of the candidate phylum Atribacteria reveals a unique cell membrane structure.</title>
        <authorList>
            <person name="Taiki K."/>
            <person name="Nobu M.K."/>
            <person name="Kusada H."/>
            <person name="Meng X.-Y."/>
            <person name="Hosoki N."/>
            <person name="Uematsu K."/>
            <person name="Yoshioka H."/>
            <person name="Kamagata Y."/>
            <person name="Tamaki H."/>
        </authorList>
    </citation>
    <scope>NUCLEOTIDE SEQUENCE [LARGE SCALE GENOMIC DNA]</scope>
    <source>
        <strain evidence="2 3">RT761</strain>
    </source>
</reference>
<proteinExistence type="predicted"/>
<sequence>MLLLRHQMRKEMMPPHPDPLPRTGEGILAKDTEEGGSEGAQDFGSFSLDGRR</sequence>
<accession>A0A7T1AL45</accession>
<dbReference type="Proteomes" id="UP000594463">
    <property type="component" value="Chromosome"/>
</dbReference>
<protein>
    <submittedName>
        <fullName evidence="2">Uncharacterized protein</fullName>
    </submittedName>
</protein>
<evidence type="ECO:0000313" key="3">
    <source>
        <dbReference type="Proteomes" id="UP000594463"/>
    </source>
</evidence>
<dbReference type="KEGG" id="alam:RT761_01138"/>
<dbReference type="EMBL" id="CP065383">
    <property type="protein sequence ID" value="QPM67925.1"/>
    <property type="molecule type" value="Genomic_DNA"/>
</dbReference>
<keyword evidence="3" id="KW-1185">Reference proteome</keyword>
<dbReference type="AlphaFoldDB" id="A0A7T1AL45"/>
<evidence type="ECO:0000313" key="2">
    <source>
        <dbReference type="EMBL" id="QPM67925.1"/>
    </source>
</evidence>